<organism evidence="19 20">
    <name type="scientific">Saponaria officinalis</name>
    <name type="common">Common soapwort</name>
    <name type="synonym">Lychnis saponaria</name>
    <dbReference type="NCBI Taxonomy" id="3572"/>
    <lineage>
        <taxon>Eukaryota</taxon>
        <taxon>Viridiplantae</taxon>
        <taxon>Streptophyta</taxon>
        <taxon>Embryophyta</taxon>
        <taxon>Tracheophyta</taxon>
        <taxon>Spermatophyta</taxon>
        <taxon>Magnoliopsida</taxon>
        <taxon>eudicotyledons</taxon>
        <taxon>Gunneridae</taxon>
        <taxon>Pentapetalae</taxon>
        <taxon>Caryophyllales</taxon>
        <taxon>Caryophyllaceae</taxon>
        <taxon>Caryophylleae</taxon>
        <taxon>Saponaria</taxon>
    </lineage>
</organism>
<sequence length="419" mass="46245">MNTHTIISIQSHPSSSSSLLLLLSLSKSFLFLLLLLFPDTCLGLRPLSPAPEASLNSPLPPAKYTPFKPSMAVIVAVLTTLFSVTFLLLMYAKHCRPGSSDSGSSSYYARTAPVSGRKNSGIDPIIIESLPVFRFGSLSGQTNGLECAVCLNRFEPEEILRLLPKCKHAFHVECVDTWLDAHSTCPLCRFRVDPEDVLLIDRTGSTGLDPDEFCPSLPESTRRVSGRHSSAGEIKGRSETTSCRRSVDQISAVGCFDRRKDGLLLTVNPSSNSNSNNNKDRRVEHRIIINPKNENENENENSRGDHKDRWSDVEPSDYVLYLRSEKLMKEGRRSTGVQGSNGGVRVINEESGRSVINGRSVSEITGLSRFIMSRPTTMDVHINEQGSEKGRFNSNGDVRRWMAWISQSRTGVRSGGVTS</sequence>
<evidence type="ECO:0000256" key="5">
    <source>
        <dbReference type="ARBA" id="ARBA00022679"/>
    </source>
</evidence>
<dbReference type="PROSITE" id="PS50089">
    <property type="entry name" value="ZF_RING_2"/>
    <property type="match status" value="1"/>
</dbReference>
<comment type="caution">
    <text evidence="19">The sequence shown here is derived from an EMBL/GenBank/DDBJ whole genome shotgun (WGS) entry which is preliminary data.</text>
</comment>
<dbReference type="CDD" id="cd16461">
    <property type="entry name" value="RING-H2_EL5-like"/>
    <property type="match status" value="1"/>
</dbReference>
<evidence type="ECO:0000256" key="15">
    <source>
        <dbReference type="PROSITE-ProRule" id="PRU00175"/>
    </source>
</evidence>
<comment type="subcellular location">
    <subcellularLocation>
        <location evidence="2">Membrane</location>
        <topology evidence="2">Single-pass membrane protein</topology>
    </subcellularLocation>
</comment>
<dbReference type="EMBL" id="JBDFQZ010000007">
    <property type="protein sequence ID" value="KAK9705839.1"/>
    <property type="molecule type" value="Genomic_DNA"/>
</dbReference>
<keyword evidence="6 17" id="KW-0812">Transmembrane</keyword>
<dbReference type="GO" id="GO:0016020">
    <property type="term" value="C:membrane"/>
    <property type="evidence" value="ECO:0007669"/>
    <property type="project" value="UniProtKB-SubCell"/>
</dbReference>
<keyword evidence="20" id="KW-1185">Reference proteome</keyword>
<dbReference type="InterPro" id="IPR013083">
    <property type="entry name" value="Znf_RING/FYVE/PHD"/>
</dbReference>
<evidence type="ECO:0000256" key="16">
    <source>
        <dbReference type="SAM" id="MobiDB-lite"/>
    </source>
</evidence>
<keyword evidence="11" id="KW-0862">Zinc</keyword>
<dbReference type="PANTHER" id="PTHR46539">
    <property type="entry name" value="E3 UBIQUITIN-PROTEIN LIGASE ATL42"/>
    <property type="match status" value="1"/>
</dbReference>
<comment type="similarity">
    <text evidence="14">Belongs to the RING-type zinc finger family. ATL subfamily.</text>
</comment>
<evidence type="ECO:0000256" key="3">
    <source>
        <dbReference type="ARBA" id="ARBA00004906"/>
    </source>
</evidence>
<evidence type="ECO:0000256" key="7">
    <source>
        <dbReference type="ARBA" id="ARBA00022723"/>
    </source>
</evidence>
<dbReference type="AlphaFoldDB" id="A0AAW1JN81"/>
<dbReference type="FunFam" id="3.30.40.10:FF:000285">
    <property type="entry name" value="RING-H2 finger protein ATL43"/>
    <property type="match status" value="1"/>
</dbReference>
<reference evidence="19" key="1">
    <citation type="submission" date="2024-03" db="EMBL/GenBank/DDBJ databases">
        <title>WGS assembly of Saponaria officinalis var. Norfolk2.</title>
        <authorList>
            <person name="Jenkins J."/>
            <person name="Shu S."/>
            <person name="Grimwood J."/>
            <person name="Barry K."/>
            <person name="Goodstein D."/>
            <person name="Schmutz J."/>
            <person name="Leebens-Mack J."/>
            <person name="Osbourn A."/>
        </authorList>
    </citation>
    <scope>NUCLEOTIDE SEQUENCE [LARGE SCALE GENOMIC DNA]</scope>
    <source>
        <strain evidence="19">JIC</strain>
    </source>
</reference>
<evidence type="ECO:0000256" key="17">
    <source>
        <dbReference type="SAM" id="Phobius"/>
    </source>
</evidence>
<evidence type="ECO:0000256" key="13">
    <source>
        <dbReference type="ARBA" id="ARBA00023136"/>
    </source>
</evidence>
<evidence type="ECO:0000256" key="12">
    <source>
        <dbReference type="ARBA" id="ARBA00022989"/>
    </source>
</evidence>
<dbReference type="SMART" id="SM00184">
    <property type="entry name" value="RING"/>
    <property type="match status" value="1"/>
</dbReference>
<keyword evidence="13 17" id="KW-0472">Membrane</keyword>
<evidence type="ECO:0000256" key="10">
    <source>
        <dbReference type="ARBA" id="ARBA00022786"/>
    </source>
</evidence>
<feature type="compositionally biased region" description="Basic and acidic residues" evidence="16">
    <location>
        <begin position="300"/>
        <end position="311"/>
    </location>
</feature>
<keyword evidence="8" id="KW-0732">Signal</keyword>
<dbReference type="InterPro" id="IPR001841">
    <property type="entry name" value="Znf_RING"/>
</dbReference>
<keyword evidence="9 15" id="KW-0863">Zinc-finger</keyword>
<protein>
    <recommendedName>
        <fullName evidence="4">RING-type E3 ubiquitin transferase</fullName>
        <ecNumber evidence="4">2.3.2.27</ecNumber>
    </recommendedName>
</protein>
<dbReference type="GO" id="GO:0061630">
    <property type="term" value="F:ubiquitin protein ligase activity"/>
    <property type="evidence" value="ECO:0007669"/>
    <property type="project" value="UniProtKB-EC"/>
</dbReference>
<comment type="catalytic activity">
    <reaction evidence="1">
        <text>S-ubiquitinyl-[E2 ubiquitin-conjugating enzyme]-L-cysteine + [acceptor protein]-L-lysine = [E2 ubiquitin-conjugating enzyme]-L-cysteine + N(6)-ubiquitinyl-[acceptor protein]-L-lysine.</text>
        <dbReference type="EC" id="2.3.2.27"/>
    </reaction>
</comment>
<keyword evidence="10" id="KW-0833">Ubl conjugation pathway</keyword>
<name>A0AAW1JN81_SAPOF</name>
<feature type="domain" description="RING-type" evidence="18">
    <location>
        <begin position="147"/>
        <end position="189"/>
    </location>
</feature>
<comment type="pathway">
    <text evidence="3">Protein modification; protein ubiquitination.</text>
</comment>
<dbReference type="GO" id="GO:0008270">
    <property type="term" value="F:zinc ion binding"/>
    <property type="evidence" value="ECO:0007669"/>
    <property type="project" value="UniProtKB-KW"/>
</dbReference>
<evidence type="ECO:0000256" key="4">
    <source>
        <dbReference type="ARBA" id="ARBA00012483"/>
    </source>
</evidence>
<evidence type="ECO:0000256" key="6">
    <source>
        <dbReference type="ARBA" id="ARBA00022692"/>
    </source>
</evidence>
<evidence type="ECO:0000256" key="1">
    <source>
        <dbReference type="ARBA" id="ARBA00000900"/>
    </source>
</evidence>
<keyword evidence="5" id="KW-0808">Transferase</keyword>
<evidence type="ECO:0000259" key="18">
    <source>
        <dbReference type="PROSITE" id="PS50089"/>
    </source>
</evidence>
<evidence type="ECO:0000256" key="8">
    <source>
        <dbReference type="ARBA" id="ARBA00022729"/>
    </source>
</evidence>
<gene>
    <name evidence="19" type="ORF">RND81_07G086100</name>
</gene>
<evidence type="ECO:0000313" key="19">
    <source>
        <dbReference type="EMBL" id="KAK9705839.1"/>
    </source>
</evidence>
<keyword evidence="12 17" id="KW-1133">Transmembrane helix</keyword>
<evidence type="ECO:0000256" key="2">
    <source>
        <dbReference type="ARBA" id="ARBA00004167"/>
    </source>
</evidence>
<proteinExistence type="inferred from homology"/>
<dbReference type="EC" id="2.3.2.27" evidence="4"/>
<dbReference type="SUPFAM" id="SSF57850">
    <property type="entry name" value="RING/U-box"/>
    <property type="match status" value="1"/>
</dbReference>
<evidence type="ECO:0000313" key="20">
    <source>
        <dbReference type="Proteomes" id="UP001443914"/>
    </source>
</evidence>
<evidence type="ECO:0000256" key="9">
    <source>
        <dbReference type="ARBA" id="ARBA00022771"/>
    </source>
</evidence>
<feature type="transmembrane region" description="Helical" evidence="17">
    <location>
        <begin position="67"/>
        <end position="92"/>
    </location>
</feature>
<dbReference type="PANTHER" id="PTHR46539:SF2">
    <property type="entry name" value="RING-H2 FINGER PROTEIN ATL43"/>
    <property type="match status" value="1"/>
</dbReference>
<dbReference type="Gene3D" id="3.30.40.10">
    <property type="entry name" value="Zinc/RING finger domain, C3HC4 (zinc finger)"/>
    <property type="match status" value="1"/>
</dbReference>
<evidence type="ECO:0000256" key="14">
    <source>
        <dbReference type="ARBA" id="ARBA00024209"/>
    </source>
</evidence>
<dbReference type="Pfam" id="PF13639">
    <property type="entry name" value="zf-RING_2"/>
    <property type="match status" value="1"/>
</dbReference>
<keyword evidence="7" id="KW-0479">Metal-binding</keyword>
<accession>A0AAW1JN81</accession>
<feature type="region of interest" description="Disordered" evidence="16">
    <location>
        <begin position="215"/>
        <end position="242"/>
    </location>
</feature>
<dbReference type="Proteomes" id="UP001443914">
    <property type="component" value="Unassembled WGS sequence"/>
</dbReference>
<feature type="region of interest" description="Disordered" evidence="16">
    <location>
        <begin position="288"/>
        <end position="311"/>
    </location>
</feature>
<evidence type="ECO:0000256" key="11">
    <source>
        <dbReference type="ARBA" id="ARBA00022833"/>
    </source>
</evidence>